<feature type="domain" description="Peptidase A2" evidence="3">
    <location>
        <begin position="512"/>
        <end position="552"/>
    </location>
</feature>
<evidence type="ECO:0000313" key="6">
    <source>
        <dbReference type="RefSeq" id="XP_030752247.1"/>
    </source>
</evidence>
<dbReference type="InterPro" id="IPR043502">
    <property type="entry name" value="DNA/RNA_pol_sf"/>
</dbReference>
<dbReference type="Gene3D" id="3.10.10.10">
    <property type="entry name" value="HIV Type 1 Reverse Transcriptase, subunit A, domain 1"/>
    <property type="match status" value="1"/>
</dbReference>
<feature type="domain" description="Integrase catalytic" evidence="4">
    <location>
        <begin position="1488"/>
        <end position="1682"/>
    </location>
</feature>
<dbReference type="PANTHER" id="PTHR47331:SF1">
    <property type="entry name" value="GAG-LIKE PROTEIN"/>
    <property type="match status" value="1"/>
</dbReference>
<dbReference type="InterPro" id="IPR012337">
    <property type="entry name" value="RNaseH-like_sf"/>
</dbReference>
<accession>A0A6J2XLQ5</accession>
<dbReference type="Pfam" id="PF05380">
    <property type="entry name" value="Peptidase_A17"/>
    <property type="match status" value="1"/>
</dbReference>
<dbReference type="InterPro" id="IPR041588">
    <property type="entry name" value="Integrase_H2C2"/>
</dbReference>
<dbReference type="InterPro" id="IPR008042">
    <property type="entry name" value="Retrotrans_Pao"/>
</dbReference>
<keyword evidence="5" id="KW-1185">Reference proteome</keyword>
<dbReference type="RefSeq" id="XP_030752247.1">
    <property type="nucleotide sequence ID" value="XM_030896387.1"/>
</dbReference>
<organism evidence="5 6">
    <name type="scientific">Sitophilus oryzae</name>
    <name type="common">Rice weevil</name>
    <name type="synonym">Curculio oryzae</name>
    <dbReference type="NCBI Taxonomy" id="7048"/>
    <lineage>
        <taxon>Eukaryota</taxon>
        <taxon>Metazoa</taxon>
        <taxon>Ecdysozoa</taxon>
        <taxon>Arthropoda</taxon>
        <taxon>Hexapoda</taxon>
        <taxon>Insecta</taxon>
        <taxon>Pterygota</taxon>
        <taxon>Neoptera</taxon>
        <taxon>Endopterygota</taxon>
        <taxon>Coleoptera</taxon>
        <taxon>Polyphaga</taxon>
        <taxon>Cucujiformia</taxon>
        <taxon>Curculionidae</taxon>
        <taxon>Dryophthorinae</taxon>
        <taxon>Sitophilus</taxon>
    </lineage>
</organism>
<dbReference type="InterPro" id="IPR036397">
    <property type="entry name" value="RNaseH_sf"/>
</dbReference>
<proteinExistence type="predicted"/>
<dbReference type="SUPFAM" id="SSF53098">
    <property type="entry name" value="Ribonuclease H-like"/>
    <property type="match status" value="1"/>
</dbReference>
<dbReference type="Gene3D" id="2.40.70.10">
    <property type="entry name" value="Acid Proteases"/>
    <property type="match status" value="1"/>
</dbReference>
<dbReference type="InterPro" id="IPR040676">
    <property type="entry name" value="DUF5641"/>
</dbReference>
<dbReference type="OrthoDB" id="6761177at2759"/>
<gene>
    <name evidence="6" type="primary">LOC115879487</name>
</gene>
<dbReference type="InterPro" id="IPR001584">
    <property type="entry name" value="Integrase_cat-core"/>
</dbReference>
<name>A0A6J2XLQ5_SITOR</name>
<evidence type="ECO:0000256" key="1">
    <source>
        <dbReference type="ARBA" id="ARBA00022801"/>
    </source>
</evidence>
<dbReference type="GeneID" id="115879487"/>
<keyword evidence="1" id="KW-0378">Hydrolase</keyword>
<feature type="region of interest" description="Disordered" evidence="2">
    <location>
        <begin position="332"/>
        <end position="351"/>
    </location>
</feature>
<dbReference type="PANTHER" id="PTHR47331">
    <property type="entry name" value="PHD-TYPE DOMAIN-CONTAINING PROTEIN"/>
    <property type="match status" value="1"/>
</dbReference>
<evidence type="ECO:0000313" key="5">
    <source>
        <dbReference type="Proteomes" id="UP000504635"/>
    </source>
</evidence>
<dbReference type="Proteomes" id="UP000504635">
    <property type="component" value="Unplaced"/>
</dbReference>
<dbReference type="Gene3D" id="3.30.420.10">
    <property type="entry name" value="Ribonuclease H-like superfamily/Ribonuclease H"/>
    <property type="match status" value="1"/>
</dbReference>
<dbReference type="GO" id="GO:0004190">
    <property type="term" value="F:aspartic-type endopeptidase activity"/>
    <property type="evidence" value="ECO:0007669"/>
    <property type="project" value="InterPro"/>
</dbReference>
<dbReference type="InterPro" id="IPR001995">
    <property type="entry name" value="Peptidase_A2_cat"/>
</dbReference>
<dbReference type="GO" id="GO:0006508">
    <property type="term" value="P:proteolysis"/>
    <property type="evidence" value="ECO:0007669"/>
    <property type="project" value="InterPro"/>
</dbReference>
<reference evidence="6" key="1">
    <citation type="submission" date="2025-08" db="UniProtKB">
        <authorList>
            <consortium name="RefSeq"/>
        </authorList>
    </citation>
    <scope>IDENTIFICATION</scope>
    <source>
        <tissue evidence="6">Gonads</tissue>
    </source>
</reference>
<dbReference type="GO" id="GO:0042575">
    <property type="term" value="C:DNA polymerase complex"/>
    <property type="evidence" value="ECO:0007669"/>
    <property type="project" value="UniProtKB-ARBA"/>
</dbReference>
<dbReference type="PROSITE" id="PS50994">
    <property type="entry name" value="INTEGRASE"/>
    <property type="match status" value="1"/>
</dbReference>
<dbReference type="Pfam" id="PF03564">
    <property type="entry name" value="DUF1759"/>
    <property type="match status" value="1"/>
</dbReference>
<dbReference type="Pfam" id="PF18701">
    <property type="entry name" value="DUF5641"/>
    <property type="match status" value="1"/>
</dbReference>
<evidence type="ECO:0000256" key="2">
    <source>
        <dbReference type="SAM" id="MobiDB-lite"/>
    </source>
</evidence>
<dbReference type="InterPro" id="IPR021109">
    <property type="entry name" value="Peptidase_aspartic_dom_sf"/>
</dbReference>
<dbReference type="GO" id="GO:0015074">
    <property type="term" value="P:DNA integration"/>
    <property type="evidence" value="ECO:0007669"/>
    <property type="project" value="InterPro"/>
</dbReference>
<feature type="region of interest" description="Disordered" evidence="2">
    <location>
        <begin position="429"/>
        <end position="477"/>
    </location>
</feature>
<evidence type="ECO:0000259" key="3">
    <source>
        <dbReference type="PROSITE" id="PS50175"/>
    </source>
</evidence>
<dbReference type="PROSITE" id="PS50175">
    <property type="entry name" value="ASP_PROT_RETROV"/>
    <property type="match status" value="1"/>
</dbReference>
<evidence type="ECO:0000259" key="4">
    <source>
        <dbReference type="PROSITE" id="PS50994"/>
    </source>
</evidence>
<feature type="compositionally biased region" description="Polar residues" evidence="2">
    <location>
        <begin position="451"/>
        <end position="477"/>
    </location>
</feature>
<dbReference type="Pfam" id="PF17921">
    <property type="entry name" value="Integrase_H2C2"/>
    <property type="match status" value="1"/>
</dbReference>
<dbReference type="GO" id="GO:0003676">
    <property type="term" value="F:nucleic acid binding"/>
    <property type="evidence" value="ECO:0007669"/>
    <property type="project" value="InterPro"/>
</dbReference>
<dbReference type="GO" id="GO:0071897">
    <property type="term" value="P:DNA biosynthetic process"/>
    <property type="evidence" value="ECO:0007669"/>
    <property type="project" value="UniProtKB-ARBA"/>
</dbReference>
<dbReference type="Gene3D" id="3.30.70.270">
    <property type="match status" value="1"/>
</dbReference>
<feature type="compositionally biased region" description="Low complexity" evidence="2">
    <location>
        <begin position="438"/>
        <end position="450"/>
    </location>
</feature>
<dbReference type="InterPro" id="IPR005312">
    <property type="entry name" value="DUF1759"/>
</dbReference>
<sequence length="1798" mass="205026">MAASLEALVKERGIYKGKISKIINWYNKNATTETDYLEFEARLDCLTQAFTLYEAVNMQIMNIDSNSQDKDDIDDKYCSCRAKLRGKIITLSPQSQTQQASVPVSNHQGQKPNVNLPQLHIPRFNGDLTSWNAFYQLFNTLIVNNNMLSNIEKLIYLKSYLSGEPLHLIDTLQLTDSNLNIAIETLKQRYDNQLSIIFSHIKNLVDIPSLTKVNAHIIRDFIVKIKQNLDSLKTQGIPVDQWDLILIYIFSQKLDYGTRKAYIAERGAHISKATSGTFPKLDDLLSFLESRCSVLEDLSEPKISPHTQTGPPRGPAHSSFYRATHLAQGFNEPGGNGQINSHHTHSSHDISNKFGTSRPTNCIFCKLPTHRIYSCSQFIQLPLNRRSDFVYQNKLCINCLGSKHHIRDCMSLLSCSVCKKRHHSLLHSASHPTQRFKQNNSQNNARQSNQGMNSTSQPPEPKQPSQTNPNDLPQQTTNSHQTLTVFTQEDNEVLLATALVNIVAKNGHTITARAILDSGSTISIITERLLEMLNHTPETQNVQISGIGGKIEHTSKVIRLTLCSLIGNFSLDANCCILNKITDVSPRVRVKQSNLQIPQGIELADPKFDQPACVDMLLGADIYYKILSGDLLKINEHSLTLVGTHFGYLLSGLIPPDTFSTQAIFDVTNNRSCLLARNSDLALDSLLEKFWNMENCPQSSEKILSPENNFVETNFRETTVILNDGSFQVNLPLKIPEKLFPLGESFFLAKKRFLNLERRFEKNPNLFQEYKNFIDEYLSLGHAQVVPLSLKNIHGHNKYFLPHHCVIREQSTSTKLRVVFDGSMKSSSGLSLNDTMYKGYTVQPDLYDILLRFRSFKFVLTADIEKMYRQVRVNPRQTYLQNILWRSNPAHDFQCIELQTVTYGTNSAPYLATRVLNELAFLNKEEYPLAADTILSQCYVDDLLCGQDTLDKLKDLYFQLNEICKGAHFKLHKWCSNSNSLLKIVNSSNVSSDVQAYDIKVEGVSNKVLGISWNSEADVFSISLPDVAICTSATKRDVLSKIAQMFDPLGLIGPIIVNAKIFMQDIWKAKIGWDEYLNDSLLTIWNSYFQNITQLKCLKIPRYIFHDNQISSVELHGFCDASRKAFGSCVYLRTIYLDNSVSCYLITSKSRVTPIKEVTIPRLELCGALLLSTLISRVKSIFKDRYNFHSVNLWTDSEIVLAWLKADSSRFNVFVANRISQIQSLTNNYVWRHIPGAENPADCLSRGTTSEQIMNSSLWWNGPQFLQTFDFDLDSLNIKVPPTHEEERKESTVLLLRNDNFWETLFDRFSNYSKLRRSIAFILRFINNSRANSQKLIGPLTVDELRNSELFIIKTIQSTYFSKELNELKSPARKISDKQILKLNPFIDGENVIRVGGRLSQALVPYDQKFPILLPSKNRVVKLLLLKEHIRLGHAGPQTVLSNLRLRYWPLNGLREIKKECLQCMTCCRFKIKNHQQLMADLPKDRVIPSRPFSRTGVDFGGPFFVKSSSLRRSKTEKCYIALFVCMVTKAIHIELVSSLSTEAFLASLKRFISRRGNPHVIFSDNGTNFLGARNQLREFYTLFKSKSTQEQINDLLVCNEINWKFIPPHSPHWGGLWEAGIKSTKYHLRRLAGQQNFTFEELYTILTQIEAILNSRPLLPLSSDPSDFTCLTPGHFLIGTSLTSFPEKDLSNISENRLNRWQRCVKIQQQFWSKWSKDYLNLLQNRPKWLYPSPNLQVNDIVFLKEINTKPLDWPLARVLEIIPSKDGNVRLVKVKSKNGILTRNVTKLCPLPKLDN</sequence>
<protein>
    <submittedName>
        <fullName evidence="6">Uncharacterized protein LOC115879487</fullName>
    </submittedName>
</protein>
<dbReference type="InterPro" id="IPR043128">
    <property type="entry name" value="Rev_trsase/Diguanyl_cyclase"/>
</dbReference>
<dbReference type="KEGG" id="soy:115879487"/>
<dbReference type="InParanoid" id="A0A6J2XLQ5"/>
<dbReference type="SUPFAM" id="SSF56672">
    <property type="entry name" value="DNA/RNA polymerases"/>
    <property type="match status" value="1"/>
</dbReference>